<feature type="compositionally biased region" description="Low complexity" evidence="1">
    <location>
        <begin position="65"/>
        <end position="83"/>
    </location>
</feature>
<comment type="caution">
    <text evidence="2">The sequence shown here is derived from an EMBL/GenBank/DDBJ whole genome shotgun (WGS) entry which is preliminary data.</text>
</comment>
<dbReference type="EMBL" id="PKSG01000572">
    <property type="protein sequence ID" value="POR34159.1"/>
    <property type="molecule type" value="Genomic_DNA"/>
</dbReference>
<dbReference type="OrthoDB" id="4777826at2759"/>
<sequence>MPSRGWDATSHEALLLAFIDEIKPNKAVITLVTERMKEMGYTYSYDAINQHVQKLRKNRDVSGIKKAASGAATPTKTTPAKPTSARKRKAPSKKNAKELTPVDDDDEVKNLKREHSDDDLCVTTPSKKVKNEEINDALRQEYEAV</sequence>
<evidence type="ECO:0000313" key="2">
    <source>
        <dbReference type="EMBL" id="POR34159.1"/>
    </source>
</evidence>
<keyword evidence="3" id="KW-1185">Reference proteome</keyword>
<proteinExistence type="predicted"/>
<organism evidence="2 3">
    <name type="scientific">Tolypocladium paradoxum</name>
    <dbReference type="NCBI Taxonomy" id="94208"/>
    <lineage>
        <taxon>Eukaryota</taxon>
        <taxon>Fungi</taxon>
        <taxon>Dikarya</taxon>
        <taxon>Ascomycota</taxon>
        <taxon>Pezizomycotina</taxon>
        <taxon>Sordariomycetes</taxon>
        <taxon>Hypocreomycetidae</taxon>
        <taxon>Hypocreales</taxon>
        <taxon>Ophiocordycipitaceae</taxon>
        <taxon>Tolypocladium</taxon>
    </lineage>
</organism>
<evidence type="ECO:0000313" key="3">
    <source>
        <dbReference type="Proteomes" id="UP000237481"/>
    </source>
</evidence>
<evidence type="ECO:0000256" key="1">
    <source>
        <dbReference type="SAM" id="MobiDB-lite"/>
    </source>
</evidence>
<feature type="compositionally biased region" description="Basic and acidic residues" evidence="1">
    <location>
        <begin position="108"/>
        <end position="118"/>
    </location>
</feature>
<name>A0A2S4KVE7_9HYPO</name>
<dbReference type="AlphaFoldDB" id="A0A2S4KVE7"/>
<accession>A0A2S4KVE7</accession>
<feature type="compositionally biased region" description="Basic residues" evidence="1">
    <location>
        <begin position="84"/>
        <end position="94"/>
    </location>
</feature>
<feature type="region of interest" description="Disordered" evidence="1">
    <location>
        <begin position="58"/>
        <end position="124"/>
    </location>
</feature>
<dbReference type="STRING" id="94208.A0A2S4KVE7"/>
<dbReference type="Proteomes" id="UP000237481">
    <property type="component" value="Unassembled WGS sequence"/>
</dbReference>
<protein>
    <submittedName>
        <fullName evidence="2">Uncharacterized protein</fullName>
    </submittedName>
</protein>
<gene>
    <name evidence="2" type="ORF">TPAR_05653</name>
</gene>
<reference evidence="2 3" key="1">
    <citation type="submission" date="2018-01" db="EMBL/GenBank/DDBJ databases">
        <title>Harnessing the power of phylogenomics to disentangle the directionality and signatures of interkingdom host jumping in the parasitic fungal genus Tolypocladium.</title>
        <authorList>
            <person name="Quandt C.A."/>
            <person name="Patterson W."/>
            <person name="Spatafora J.W."/>
        </authorList>
    </citation>
    <scope>NUCLEOTIDE SEQUENCE [LARGE SCALE GENOMIC DNA]</scope>
    <source>
        <strain evidence="2 3">NRBC 100945</strain>
    </source>
</reference>